<dbReference type="Proteomes" id="UP000535890">
    <property type="component" value="Unassembled WGS sequence"/>
</dbReference>
<dbReference type="PROSITE" id="PS50043">
    <property type="entry name" value="HTH_LUXR_2"/>
    <property type="match status" value="1"/>
</dbReference>
<dbReference type="SUPFAM" id="SSF46894">
    <property type="entry name" value="C-terminal effector domain of the bipartite response regulators"/>
    <property type="match status" value="1"/>
</dbReference>
<dbReference type="SUPFAM" id="SSF52540">
    <property type="entry name" value="P-loop containing nucleoside triphosphate hydrolases"/>
    <property type="match status" value="1"/>
</dbReference>
<dbReference type="Gene3D" id="1.10.10.10">
    <property type="entry name" value="Winged helix-like DNA-binding domain superfamily/Winged helix DNA-binding domain"/>
    <property type="match status" value="1"/>
</dbReference>
<keyword evidence="2" id="KW-0067">ATP-binding</keyword>
<evidence type="ECO:0000256" key="1">
    <source>
        <dbReference type="ARBA" id="ARBA00022741"/>
    </source>
</evidence>
<dbReference type="Pfam" id="PF13191">
    <property type="entry name" value="AAA_16"/>
    <property type="match status" value="1"/>
</dbReference>
<gene>
    <name evidence="4" type="ORF">BJ983_000540</name>
</gene>
<keyword evidence="4" id="KW-0238">DNA-binding</keyword>
<dbReference type="GO" id="GO:0004016">
    <property type="term" value="F:adenylate cyclase activity"/>
    <property type="evidence" value="ECO:0007669"/>
    <property type="project" value="TreeGrafter"/>
</dbReference>
<dbReference type="GO" id="GO:0003677">
    <property type="term" value="F:DNA binding"/>
    <property type="evidence" value="ECO:0007669"/>
    <property type="project" value="UniProtKB-KW"/>
</dbReference>
<dbReference type="AlphaFoldDB" id="A0A7Y9DS08"/>
<evidence type="ECO:0000313" key="5">
    <source>
        <dbReference type="Proteomes" id="UP000535890"/>
    </source>
</evidence>
<protein>
    <submittedName>
        <fullName evidence="4">DNA-binding CsgD family transcriptional regulator/tetratricopeptide (TPR) repeat protein</fullName>
    </submittedName>
</protein>
<dbReference type="InterPro" id="IPR036388">
    <property type="entry name" value="WH-like_DNA-bd_sf"/>
</dbReference>
<dbReference type="GO" id="GO:0005524">
    <property type="term" value="F:ATP binding"/>
    <property type="evidence" value="ECO:0007669"/>
    <property type="project" value="UniProtKB-KW"/>
</dbReference>
<dbReference type="InterPro" id="IPR016032">
    <property type="entry name" value="Sig_transdc_resp-reg_C-effctor"/>
</dbReference>
<organism evidence="4 5">
    <name type="scientific">Actinomycetospora corticicola</name>
    <dbReference type="NCBI Taxonomy" id="663602"/>
    <lineage>
        <taxon>Bacteria</taxon>
        <taxon>Bacillati</taxon>
        <taxon>Actinomycetota</taxon>
        <taxon>Actinomycetes</taxon>
        <taxon>Pseudonocardiales</taxon>
        <taxon>Pseudonocardiaceae</taxon>
        <taxon>Actinomycetospora</taxon>
    </lineage>
</organism>
<proteinExistence type="predicted"/>
<dbReference type="PANTHER" id="PTHR16305">
    <property type="entry name" value="TESTICULAR SOLUBLE ADENYLYL CYCLASE"/>
    <property type="match status" value="1"/>
</dbReference>
<dbReference type="InterPro" id="IPR027417">
    <property type="entry name" value="P-loop_NTPase"/>
</dbReference>
<dbReference type="EMBL" id="JACCBN010000001">
    <property type="protein sequence ID" value="NYD34438.1"/>
    <property type="molecule type" value="Genomic_DNA"/>
</dbReference>
<sequence>MEQPRPADRRQGDAPLTGRDAELAWLRGWANRARASRAGRVLVTGPAGIGKSSLVGAFAADLSGASVVVVQAGRCHRPGDFLTSLGQALGARPSAQDRDPVAALLHAVGDRQDTGLLVLVLEDLQEIDDESVPALVRLLQRLRHDQVLTVATARDELVPGAWRSCFVEGVDSTTRVLGGLDAGAVRELSCAVRPGAWPPAAVEAVVARTTGHPLHLLTVLREVSDDVVTGHRPLDAHASLADDIDAAVERLPAPARAVLAALAVLGTAADRPMLARLAGLDPHDVESALEPLVTAGLVGTGSGPTVRIQHPLQADAVRAGLPPAAREALHRAAAHLLGGRAALHHRIAAAAGRPDPGLAADLERSALAEPVEHGEAADRLLAAADVAPDGAEALRLRLAAAVRLVEADDAERLGLLREDVRHAEPGAARSTVLGYLAALDGEPTAVDYLESAAADVAAPDELRALAGVRLAQEHTTRARGRETVAAARAAASLTRRSARREQARIFEAFGRAHEAGPAAGLRVVEAATAGSGGSALVAGILHQLAGDVGIAHGWFRASLDRARRQEDRTDAHEAHIYLAETLWRQGRWDLAAAQADVALAWFADGQRPWLEAAVHAVALLVPAGRGDEAEARRHLTALRAAAARYPGQQAGYALATGEAVVARASAPHRMLAALGDLPARAEASGLLSAPFTPWRVLHAEALLEAGRAEQAAATVQAWAAQDAPLWFDLTRHRLLARIATAAGDDAGTAAAVRAGLDLARADEQAVADACPVELAELHLVAGAHLVRRGRGARAAVHLEAARATFVGLGAKPWIERVDALARDEGAAGPVERLTPRERQVAGLVADGMTNREVADELWVTPKAVDYHLGNVFRKLGIGSRRELRGRGCALRAGEQKVGL</sequence>
<keyword evidence="1" id="KW-0547">Nucleotide-binding</keyword>
<comment type="caution">
    <text evidence="4">The sequence shown here is derived from an EMBL/GenBank/DDBJ whole genome shotgun (WGS) entry which is preliminary data.</text>
</comment>
<dbReference type="GO" id="GO:0006355">
    <property type="term" value="P:regulation of DNA-templated transcription"/>
    <property type="evidence" value="ECO:0007669"/>
    <property type="project" value="InterPro"/>
</dbReference>
<evidence type="ECO:0000256" key="2">
    <source>
        <dbReference type="ARBA" id="ARBA00022840"/>
    </source>
</evidence>
<dbReference type="InterPro" id="IPR041664">
    <property type="entry name" value="AAA_16"/>
</dbReference>
<dbReference type="GO" id="GO:0005737">
    <property type="term" value="C:cytoplasm"/>
    <property type="evidence" value="ECO:0007669"/>
    <property type="project" value="TreeGrafter"/>
</dbReference>
<dbReference type="InterPro" id="IPR000792">
    <property type="entry name" value="Tscrpt_reg_LuxR_C"/>
</dbReference>
<dbReference type="Pfam" id="PF00196">
    <property type="entry name" value="GerE"/>
    <property type="match status" value="1"/>
</dbReference>
<dbReference type="RefSeq" id="WP_179792387.1">
    <property type="nucleotide sequence ID" value="NZ_BAABHP010000010.1"/>
</dbReference>
<keyword evidence="5" id="KW-1185">Reference proteome</keyword>
<evidence type="ECO:0000313" key="4">
    <source>
        <dbReference type="EMBL" id="NYD34438.1"/>
    </source>
</evidence>
<dbReference type="SMART" id="SM00421">
    <property type="entry name" value="HTH_LUXR"/>
    <property type="match status" value="1"/>
</dbReference>
<evidence type="ECO:0000259" key="3">
    <source>
        <dbReference type="PROSITE" id="PS50043"/>
    </source>
</evidence>
<dbReference type="PRINTS" id="PR00038">
    <property type="entry name" value="HTHLUXR"/>
</dbReference>
<feature type="domain" description="HTH luxR-type" evidence="3">
    <location>
        <begin position="826"/>
        <end position="891"/>
    </location>
</feature>
<reference evidence="4 5" key="1">
    <citation type="submission" date="2020-07" db="EMBL/GenBank/DDBJ databases">
        <title>Sequencing the genomes of 1000 actinobacteria strains.</title>
        <authorList>
            <person name="Klenk H.-P."/>
        </authorList>
    </citation>
    <scope>NUCLEOTIDE SEQUENCE [LARGE SCALE GENOMIC DNA]</scope>
    <source>
        <strain evidence="4 5">DSM 45772</strain>
    </source>
</reference>
<accession>A0A7Y9DS08</accession>
<dbReference type="Gene3D" id="3.40.50.300">
    <property type="entry name" value="P-loop containing nucleotide triphosphate hydrolases"/>
    <property type="match status" value="1"/>
</dbReference>
<dbReference type="CDD" id="cd06170">
    <property type="entry name" value="LuxR_C_like"/>
    <property type="match status" value="1"/>
</dbReference>
<dbReference type="PANTHER" id="PTHR16305:SF35">
    <property type="entry name" value="TRANSCRIPTIONAL ACTIVATOR DOMAIN"/>
    <property type="match status" value="1"/>
</dbReference>
<name>A0A7Y9DS08_9PSEU</name>